<dbReference type="RefSeq" id="WP_219084047.1">
    <property type="nucleotide sequence ID" value="NZ_CP079216.1"/>
</dbReference>
<feature type="active site" description="Nucleophile" evidence="3">
    <location>
        <position position="82"/>
    </location>
</feature>
<sequence length="203" mass="21016">MSPRVGLFDYGSGNLHSARRAFANAGADVVLTGDLDELAGCDGLVVPGVGAFATCMTGLSQAAGVELIRDWVASGRPLLGICVGHQVLFEQGTEHGTSVAGLGIHPGTVSHLAARRLPHMGWNTVEVPDGSRLFAGVERSRFYFVHSYAAAPVAGAGLVTTARHEDAVFVAALESGPVSSTQFHPEKSGAAGARLISNWLGQL</sequence>
<proteinExistence type="inferred from homology"/>
<dbReference type="NCBIfam" id="TIGR01855">
    <property type="entry name" value="IMP_synth_hisH"/>
    <property type="match status" value="1"/>
</dbReference>
<keyword evidence="3" id="KW-0963">Cytoplasm</keyword>
<keyword evidence="3" id="KW-0456">Lyase</keyword>
<comment type="pathway">
    <text evidence="3">Amino-acid biosynthesis; L-histidine biosynthesis; L-histidine from 5-phospho-alpha-D-ribose 1-diphosphate: step 5/9.</text>
</comment>
<dbReference type="PIRSF" id="PIRSF000495">
    <property type="entry name" value="Amidotransf_hisH"/>
    <property type="match status" value="1"/>
</dbReference>
<dbReference type="CDD" id="cd01748">
    <property type="entry name" value="GATase1_IGP_Synthase"/>
    <property type="match status" value="1"/>
</dbReference>
<feature type="domain" description="Glutamine amidotransferase" evidence="4">
    <location>
        <begin position="7"/>
        <end position="199"/>
    </location>
</feature>
<comment type="catalytic activity">
    <reaction evidence="3">
        <text>5-[(5-phospho-1-deoxy-D-ribulos-1-ylimino)methylamino]-1-(5-phospho-beta-D-ribosyl)imidazole-4-carboxamide + L-glutamine = D-erythro-1-(imidazol-4-yl)glycerol 3-phosphate + 5-amino-1-(5-phospho-beta-D-ribosyl)imidazole-4-carboxamide + L-glutamate + H(+)</text>
        <dbReference type="Rhea" id="RHEA:24793"/>
        <dbReference type="ChEBI" id="CHEBI:15378"/>
        <dbReference type="ChEBI" id="CHEBI:29985"/>
        <dbReference type="ChEBI" id="CHEBI:58278"/>
        <dbReference type="ChEBI" id="CHEBI:58359"/>
        <dbReference type="ChEBI" id="CHEBI:58475"/>
        <dbReference type="ChEBI" id="CHEBI:58525"/>
        <dbReference type="EC" id="4.3.2.10"/>
    </reaction>
</comment>
<dbReference type="InterPro" id="IPR017926">
    <property type="entry name" value="GATASE"/>
</dbReference>
<feature type="active site" evidence="3">
    <location>
        <position position="184"/>
    </location>
</feature>
<dbReference type="PANTHER" id="PTHR42701:SF1">
    <property type="entry name" value="IMIDAZOLE GLYCEROL PHOSPHATE SYNTHASE SUBUNIT HISH"/>
    <property type="match status" value="1"/>
</dbReference>
<name>A0ABX8SSG4_9ACTN</name>
<evidence type="ECO:0000256" key="2">
    <source>
        <dbReference type="ARBA" id="ARBA00022962"/>
    </source>
</evidence>
<organism evidence="5 6">
    <name type="scientific">Tessaracoccus palaemonis</name>
    <dbReference type="NCBI Taxonomy" id="2829499"/>
    <lineage>
        <taxon>Bacteria</taxon>
        <taxon>Bacillati</taxon>
        <taxon>Actinomycetota</taxon>
        <taxon>Actinomycetes</taxon>
        <taxon>Propionibacteriales</taxon>
        <taxon>Propionibacteriaceae</taxon>
        <taxon>Tessaracoccus</taxon>
    </lineage>
</organism>
<dbReference type="PROSITE" id="PS51273">
    <property type="entry name" value="GATASE_TYPE_1"/>
    <property type="match status" value="1"/>
</dbReference>
<accession>A0ABX8SSG4</accession>
<evidence type="ECO:0000259" key="4">
    <source>
        <dbReference type="Pfam" id="PF00117"/>
    </source>
</evidence>
<evidence type="ECO:0000313" key="6">
    <source>
        <dbReference type="Proteomes" id="UP000824504"/>
    </source>
</evidence>
<keyword evidence="2 3" id="KW-0315">Glutamine amidotransferase</keyword>
<dbReference type="EMBL" id="CP079216">
    <property type="protein sequence ID" value="QXT64124.1"/>
    <property type="molecule type" value="Genomic_DNA"/>
</dbReference>
<dbReference type="EC" id="3.5.1.2" evidence="3"/>
<keyword evidence="3" id="KW-0368">Histidine biosynthesis</keyword>
<dbReference type="Pfam" id="PF00117">
    <property type="entry name" value="GATase"/>
    <property type="match status" value="1"/>
</dbReference>
<keyword evidence="3" id="KW-0378">Hydrolase</keyword>
<feature type="active site" evidence="3">
    <location>
        <position position="186"/>
    </location>
</feature>
<gene>
    <name evidence="3 5" type="primary">hisH</name>
    <name evidence="5" type="ORF">KDB89_06640</name>
</gene>
<comment type="subcellular location">
    <subcellularLocation>
        <location evidence="3">Cytoplasm</location>
    </subcellularLocation>
</comment>
<keyword evidence="3" id="KW-0028">Amino-acid biosynthesis</keyword>
<dbReference type="InterPro" id="IPR010139">
    <property type="entry name" value="Imidazole-glycPsynth_HisH"/>
</dbReference>
<evidence type="ECO:0000313" key="5">
    <source>
        <dbReference type="EMBL" id="QXT64124.1"/>
    </source>
</evidence>
<dbReference type="HAMAP" id="MF_00278">
    <property type="entry name" value="HisH"/>
    <property type="match status" value="1"/>
</dbReference>
<comment type="function">
    <text evidence="3">IGPS catalyzes the conversion of PRFAR and glutamine to IGP, AICAR and glutamate. The HisH subunit catalyzes the hydrolysis of glutamine to glutamate and ammonia as part of the synthesis of IGP and AICAR. The resulting ammonia molecule is channeled to the active site of HisF.</text>
</comment>
<dbReference type="PANTHER" id="PTHR42701">
    <property type="entry name" value="IMIDAZOLE GLYCEROL PHOSPHATE SYNTHASE SUBUNIT HISH"/>
    <property type="match status" value="1"/>
</dbReference>
<comment type="catalytic activity">
    <reaction evidence="3">
        <text>L-glutamine + H2O = L-glutamate + NH4(+)</text>
        <dbReference type="Rhea" id="RHEA:15889"/>
        <dbReference type="ChEBI" id="CHEBI:15377"/>
        <dbReference type="ChEBI" id="CHEBI:28938"/>
        <dbReference type="ChEBI" id="CHEBI:29985"/>
        <dbReference type="ChEBI" id="CHEBI:58359"/>
        <dbReference type="EC" id="3.5.1.2"/>
    </reaction>
</comment>
<dbReference type="EC" id="4.3.2.10" evidence="3"/>
<protein>
    <recommendedName>
        <fullName evidence="3">Imidazole glycerol phosphate synthase subunit HisH</fullName>
        <ecNumber evidence="3">4.3.2.10</ecNumber>
    </recommendedName>
    <alternativeName>
        <fullName evidence="3">IGP synthase glutaminase subunit</fullName>
        <ecNumber evidence="3">3.5.1.2</ecNumber>
    </alternativeName>
    <alternativeName>
        <fullName evidence="3">IGP synthase subunit HisH</fullName>
    </alternativeName>
    <alternativeName>
        <fullName evidence="3">ImGP synthase subunit HisH</fullName>
        <shortName evidence="3">IGPS subunit HisH</shortName>
    </alternativeName>
</protein>
<keyword evidence="6" id="KW-1185">Reference proteome</keyword>
<reference evidence="5 6" key="1">
    <citation type="submission" date="2021-07" db="EMBL/GenBank/DDBJ databases">
        <title>complete genome sequencing of Tessaracoccus sp.J1M15.</title>
        <authorList>
            <person name="Bae J.-W."/>
            <person name="Kim D.-y."/>
        </authorList>
    </citation>
    <scope>NUCLEOTIDE SEQUENCE [LARGE SCALE GENOMIC DNA]</scope>
    <source>
        <strain evidence="5 6">J1M15</strain>
    </source>
</reference>
<comment type="subunit">
    <text evidence="1 3">Heterodimer of HisH and HisF.</text>
</comment>
<evidence type="ECO:0000256" key="3">
    <source>
        <dbReference type="HAMAP-Rule" id="MF_00278"/>
    </source>
</evidence>
<evidence type="ECO:0000256" key="1">
    <source>
        <dbReference type="ARBA" id="ARBA00011152"/>
    </source>
</evidence>
<dbReference type="Proteomes" id="UP000824504">
    <property type="component" value="Chromosome"/>
</dbReference>